<sequence>MQSQVMVPMEQKTVVSVIRMFEQQTNNHEKELEDKKLELAVANSENRDLRDERDALTASLNDLRRSENVQTLIADLAQAREENERQKIASNAHRSTLTADLAQTRQEIKKLKITVRDSEKALKKERDIQVKSSEQLRARDTEIQDLKRRIADLEKCNDNQKVELAQERETINRLIAENKALKVTRQASDTIQASNYLNQLRVICRIWTVAVPIREHMVTIIVRRNPGMGPEHNPPAPADLPVIILSTRVTSRRNRGPEERNCKPCTIAKTKCSLDRPICARCQSMPDKVTCQWFTKDDPPPKRKKPRTAYYPCFLLVPVFYSIDLMYQPMLFCTIETLAFLYRAPEPQITKLRVLSQSRDRSLDDLLVRQFVFRSQMCPLHDHPYRCPRAHFPLRASASWIKIGLNERMASLNINVPPEVVGRMLSRQYEDIKGLEREIAEAKLVIGTQKVQIDDLNRRLAEEQAERKRLEEQLASLQKSHSIKQEDAESERRIASTDLARLMAAETSLTTQLAEKLAATRAAEQELVVAREKHRVDYTAWQVKYDALHQSHEELKVSLSNDNSNRLEDLGR</sequence>
<dbReference type="InParanoid" id="A0A067PDR9"/>
<name>A0A067PDR9_9AGAM</name>
<proteinExistence type="predicted"/>
<feature type="coiled-coil region" evidence="1">
    <location>
        <begin position="18"/>
        <end position="184"/>
    </location>
</feature>
<evidence type="ECO:0000313" key="3">
    <source>
        <dbReference type="Proteomes" id="UP000027265"/>
    </source>
</evidence>
<organism evidence="2 3">
    <name type="scientific">Jaapia argillacea MUCL 33604</name>
    <dbReference type="NCBI Taxonomy" id="933084"/>
    <lineage>
        <taxon>Eukaryota</taxon>
        <taxon>Fungi</taxon>
        <taxon>Dikarya</taxon>
        <taxon>Basidiomycota</taxon>
        <taxon>Agaricomycotina</taxon>
        <taxon>Agaricomycetes</taxon>
        <taxon>Agaricomycetidae</taxon>
        <taxon>Jaapiales</taxon>
        <taxon>Jaapiaceae</taxon>
        <taxon>Jaapia</taxon>
    </lineage>
</organism>
<dbReference type="HOGENOM" id="CLU_476543_0_0_1"/>
<reference evidence="3" key="1">
    <citation type="journal article" date="2014" name="Proc. Natl. Acad. Sci. U.S.A.">
        <title>Extensive sampling of basidiomycete genomes demonstrates inadequacy of the white-rot/brown-rot paradigm for wood decay fungi.</title>
        <authorList>
            <person name="Riley R."/>
            <person name="Salamov A.A."/>
            <person name="Brown D.W."/>
            <person name="Nagy L.G."/>
            <person name="Floudas D."/>
            <person name="Held B.W."/>
            <person name="Levasseur A."/>
            <person name="Lombard V."/>
            <person name="Morin E."/>
            <person name="Otillar R."/>
            <person name="Lindquist E.A."/>
            <person name="Sun H."/>
            <person name="LaButti K.M."/>
            <person name="Schmutz J."/>
            <person name="Jabbour D."/>
            <person name="Luo H."/>
            <person name="Baker S.E."/>
            <person name="Pisabarro A.G."/>
            <person name="Walton J.D."/>
            <person name="Blanchette R.A."/>
            <person name="Henrissat B."/>
            <person name="Martin F."/>
            <person name="Cullen D."/>
            <person name="Hibbett D.S."/>
            <person name="Grigoriev I.V."/>
        </authorList>
    </citation>
    <scope>NUCLEOTIDE SEQUENCE [LARGE SCALE GENOMIC DNA]</scope>
    <source>
        <strain evidence="3">MUCL 33604</strain>
    </source>
</reference>
<dbReference type="PANTHER" id="PTHR23159:SF60">
    <property type="entry name" value="SPINDLE ASSEMBLY ABNORMAL PROTEIN 4"/>
    <property type="match status" value="1"/>
</dbReference>
<keyword evidence="3" id="KW-1185">Reference proteome</keyword>
<evidence type="ECO:0000256" key="1">
    <source>
        <dbReference type="SAM" id="Coils"/>
    </source>
</evidence>
<gene>
    <name evidence="2" type="ORF">JAAARDRAFT_50030</name>
</gene>
<dbReference type="AlphaFoldDB" id="A0A067PDR9"/>
<keyword evidence="1" id="KW-0175">Coiled coil</keyword>
<dbReference type="Proteomes" id="UP000027265">
    <property type="component" value="Unassembled WGS sequence"/>
</dbReference>
<evidence type="ECO:0008006" key="4">
    <source>
        <dbReference type="Google" id="ProtNLM"/>
    </source>
</evidence>
<protein>
    <recommendedName>
        <fullName evidence="4">Zn(2)-C6 fungal-type domain-containing protein</fullName>
    </recommendedName>
</protein>
<dbReference type="PANTHER" id="PTHR23159">
    <property type="entry name" value="CENTROSOMAL PROTEIN 2"/>
    <property type="match status" value="1"/>
</dbReference>
<accession>A0A067PDR9</accession>
<evidence type="ECO:0000313" key="2">
    <source>
        <dbReference type="EMBL" id="KDQ53053.1"/>
    </source>
</evidence>
<feature type="coiled-coil region" evidence="1">
    <location>
        <begin position="425"/>
        <end position="487"/>
    </location>
</feature>
<dbReference type="OrthoDB" id="2441642at2759"/>
<dbReference type="EMBL" id="KL197736">
    <property type="protein sequence ID" value="KDQ53053.1"/>
    <property type="molecule type" value="Genomic_DNA"/>
</dbReference>